<comment type="pathway">
    <text evidence="1 4">Protein modification; protein glycosylation.</text>
</comment>
<evidence type="ECO:0000256" key="4">
    <source>
        <dbReference type="HAMAP-Rule" id="MF_01473"/>
    </source>
</evidence>
<dbReference type="Proteomes" id="UP001529343">
    <property type="component" value="Unassembled WGS sequence"/>
</dbReference>
<comment type="subunit">
    <text evidence="4">Forms a heterotetramer with 2 subunits each of GtfA and GtfB. Part of the accessory SecA2/SecY2 protein translocation apparatus.</text>
</comment>
<proteinExistence type="inferred from homology"/>
<comment type="similarity">
    <text evidence="4">Belongs to the GtfB family.</text>
</comment>
<evidence type="ECO:0000313" key="5">
    <source>
        <dbReference type="EMBL" id="MDM8266706.1"/>
    </source>
</evidence>
<keyword evidence="6" id="KW-1185">Reference proteome</keyword>
<evidence type="ECO:0000313" key="6">
    <source>
        <dbReference type="Proteomes" id="UP001529343"/>
    </source>
</evidence>
<sequence length="440" mass="51061">MINLFEKFDQASADLLASQRRAGIELPAVVRADDGFLPADIDSPWRTLGHFDEGRPGLYFDHLPVPRYWRVIGDQYQAGVYHQSRKQANIEYWHQDNRRIVKAVQWLDTAGGYQWVDHYNHWGYRFAQTIYDHGQAVLRKYFAGDGHQYAFRNLLNGFLILDDRDQCYCFSTATDFWRFYLERQRYDLDRVLYNTLNQSYQVSLSLAGAGADTLFWHEPLTGEVPGNMRYLMTAATRTKHIVFQHYRDWHQRAVQLSSDNVDFHYLGMIYPERRQNLGRARALIVTNSDQLEQLQTIVTVLPKVHFDIAVLMAMSAKLLAFGEHDNVTIYPNISLSRLEALFGDDDILLDINYGDEVLDTVRRAFEQDMLILGFDSTIHQDQYVALQNTFSKGAGQSLVHRIQQALTDPAVINEMVQKQRLEAGMVTPDDYRRVFELLTK</sequence>
<comment type="function">
    <text evidence="4">Required for polymorphic O-glycosylation of the serine-rich repeat protein in this bacteria. A stabilizing protein that is part of the accessory SecA2/SecY2 system specifically required to export serine-rich repeat cell wall proteins usually encoded upstream in the same operon. The GtfA-GtfB complex adds GlcNAc from UDP-GlcNAc to the substrate protein, attaching the first sugar residue. Stabilizes the glycosylation activity of GtfA. Has no N-acetylglucosaminyl transferase activity on its own.</text>
</comment>
<protein>
    <recommendedName>
        <fullName evidence="4">UDP-N-acetylglucosamine--peptide N-acetylglucosaminyltransferase stabilizing protein GtfB</fullName>
    </recommendedName>
    <alternativeName>
        <fullName evidence="4">Glycosyltransferase stabilizing protein GtfB</fullName>
    </alternativeName>
</protein>
<dbReference type="HAMAP" id="MF_01473">
    <property type="entry name" value="GtfB"/>
    <property type="match status" value="1"/>
</dbReference>
<dbReference type="EMBL" id="JAUDDW010000020">
    <property type="protein sequence ID" value="MDM8266706.1"/>
    <property type="molecule type" value="Genomic_DNA"/>
</dbReference>
<comment type="caution">
    <text evidence="5">The sequence shown here is derived from an EMBL/GenBank/DDBJ whole genome shotgun (WGS) entry which is preliminary data.</text>
</comment>
<keyword evidence="3 4" id="KW-0472">Membrane</keyword>
<evidence type="ECO:0000256" key="3">
    <source>
        <dbReference type="ARBA" id="ARBA00023136"/>
    </source>
</evidence>
<reference evidence="6" key="1">
    <citation type="submission" date="2023-06" db="EMBL/GenBank/DDBJ databases">
        <title>Identification and characterization of horizontal gene transfer across gut microbiota members of farm animals based on homology search.</title>
        <authorList>
            <person name="Zeman M."/>
            <person name="Kubasova T."/>
            <person name="Jahodarova E."/>
            <person name="Nykrynova M."/>
            <person name="Rychlik I."/>
        </authorList>
    </citation>
    <scope>NUCLEOTIDE SEQUENCE [LARGE SCALE GENOMIC DNA]</scope>
    <source>
        <strain evidence="6">161_Gplus</strain>
    </source>
</reference>
<accession>A0ABT7UYD4</accession>
<organism evidence="5 6">
    <name type="scientific">Limosilactobacillus pontis</name>
    <dbReference type="NCBI Taxonomy" id="35787"/>
    <lineage>
        <taxon>Bacteria</taxon>
        <taxon>Bacillati</taxon>
        <taxon>Bacillota</taxon>
        <taxon>Bacilli</taxon>
        <taxon>Lactobacillales</taxon>
        <taxon>Lactobacillaceae</taxon>
        <taxon>Limosilactobacillus</taxon>
    </lineage>
</organism>
<keyword evidence="2 4" id="KW-1003">Cell membrane</keyword>
<dbReference type="InterPro" id="IPR014268">
    <property type="entry name" value="GtfB"/>
</dbReference>
<evidence type="ECO:0000256" key="2">
    <source>
        <dbReference type="ARBA" id="ARBA00022475"/>
    </source>
</evidence>
<evidence type="ECO:0000256" key="1">
    <source>
        <dbReference type="ARBA" id="ARBA00004922"/>
    </source>
</evidence>
<dbReference type="RefSeq" id="WP_283593544.1">
    <property type="nucleotide sequence ID" value="NZ_JAUDDW010000020.1"/>
</dbReference>
<dbReference type="NCBIfam" id="TIGR02919">
    <property type="entry name" value="accessory Sec system glycosylation chaperone GtfB"/>
    <property type="match status" value="1"/>
</dbReference>
<comment type="subcellular location">
    <subcellularLocation>
        <location evidence="4">Cell membrane</location>
        <topology evidence="4">Peripheral membrane protein</topology>
    </subcellularLocation>
</comment>
<name>A0ABT7UYD4_9LACO</name>
<gene>
    <name evidence="4 5" type="primary">gtfB</name>
    <name evidence="5" type="ORF">QUW44_05975</name>
</gene>